<evidence type="ECO:0000313" key="7">
    <source>
        <dbReference type="EMBL" id="EME42687.1"/>
    </source>
</evidence>
<sequence length="416" mass="46013">MAEDTAKGDGPRVLVVGSGEHAALPKRHFYHNTLTNTARRIGRPIDCSSITDGARVTVFEQDASLEARPRDWNFGIYWAQDPLAECLPEHLQKQVENSQVDGHKAGADEVMPIYNGESGELLKAVPIPYNIRLARKKFLNLISTGIDIQYAKRLVKLSSDGKQATATFEDGTTETGDLLIGAEGAHSPIRKFLVGPDKAAVTHLPLVASVTMAKLPAEAALNFQAFARRLMVIFHPLGYFNWIGLHDAPEGSNPGEWTFMMIMSWIPDAIDYDVMDVQGDAILADLKRRAKDFSPDIRALWESVPEGTKCWHNRMSYWIPEPWDNKNGTVTLVGDASHPMTFHRGQGLNNAIQDVALLARQVKEHGFTAQAINDYEQEMIPRATDAVTGSTANSLATHDWSKLMQSPLFTKGLSQK</sequence>
<evidence type="ECO:0000313" key="8">
    <source>
        <dbReference type="Proteomes" id="UP000016933"/>
    </source>
</evidence>
<evidence type="ECO:0000256" key="1">
    <source>
        <dbReference type="ARBA" id="ARBA00001974"/>
    </source>
</evidence>
<reference evidence="8" key="1">
    <citation type="journal article" date="2012" name="PLoS Genet.">
        <title>The genomes of the fungal plant pathogens Cladosporium fulvum and Dothistroma septosporum reveal adaptation to different hosts and lifestyles but also signatures of common ancestry.</title>
        <authorList>
            <person name="de Wit P.J.G.M."/>
            <person name="van der Burgt A."/>
            <person name="Oekmen B."/>
            <person name="Stergiopoulos I."/>
            <person name="Abd-Elsalam K.A."/>
            <person name="Aerts A.L."/>
            <person name="Bahkali A.H."/>
            <person name="Beenen H.G."/>
            <person name="Chettri P."/>
            <person name="Cox M.P."/>
            <person name="Datema E."/>
            <person name="de Vries R.P."/>
            <person name="Dhillon B."/>
            <person name="Ganley A.R."/>
            <person name="Griffiths S.A."/>
            <person name="Guo Y."/>
            <person name="Hamelin R.C."/>
            <person name="Henrissat B."/>
            <person name="Kabir M.S."/>
            <person name="Jashni M.K."/>
            <person name="Kema G."/>
            <person name="Klaubauf S."/>
            <person name="Lapidus A."/>
            <person name="Levasseur A."/>
            <person name="Lindquist E."/>
            <person name="Mehrabi R."/>
            <person name="Ohm R.A."/>
            <person name="Owen T.J."/>
            <person name="Salamov A."/>
            <person name="Schwelm A."/>
            <person name="Schijlen E."/>
            <person name="Sun H."/>
            <person name="van den Burg H.A."/>
            <person name="van Ham R.C.H.J."/>
            <person name="Zhang S."/>
            <person name="Goodwin S.B."/>
            <person name="Grigoriev I.V."/>
            <person name="Collemare J."/>
            <person name="Bradshaw R.E."/>
        </authorList>
    </citation>
    <scope>NUCLEOTIDE SEQUENCE [LARGE SCALE GENOMIC DNA]</scope>
    <source>
        <strain evidence="8">NZE10 / CBS 128990</strain>
    </source>
</reference>
<dbReference type="AlphaFoldDB" id="N1PJX9"/>
<organism evidence="7 8">
    <name type="scientific">Dothistroma septosporum (strain NZE10 / CBS 128990)</name>
    <name type="common">Red band needle blight fungus</name>
    <name type="synonym">Mycosphaerella pini</name>
    <dbReference type="NCBI Taxonomy" id="675120"/>
    <lineage>
        <taxon>Eukaryota</taxon>
        <taxon>Fungi</taxon>
        <taxon>Dikarya</taxon>
        <taxon>Ascomycota</taxon>
        <taxon>Pezizomycotina</taxon>
        <taxon>Dothideomycetes</taxon>
        <taxon>Dothideomycetidae</taxon>
        <taxon>Mycosphaerellales</taxon>
        <taxon>Mycosphaerellaceae</taxon>
        <taxon>Dothistroma</taxon>
    </lineage>
</organism>
<dbReference type="GO" id="GO:0004497">
    <property type="term" value="F:monooxygenase activity"/>
    <property type="evidence" value="ECO:0007669"/>
    <property type="project" value="UniProtKB-KW"/>
</dbReference>
<evidence type="ECO:0000256" key="4">
    <source>
        <dbReference type="ARBA" id="ARBA00023002"/>
    </source>
</evidence>
<dbReference type="Pfam" id="PF01494">
    <property type="entry name" value="FAD_binding_3"/>
    <property type="match status" value="1"/>
</dbReference>
<dbReference type="SUPFAM" id="SSF51905">
    <property type="entry name" value="FAD/NAD(P)-binding domain"/>
    <property type="match status" value="1"/>
</dbReference>
<dbReference type="PRINTS" id="PR00420">
    <property type="entry name" value="RNGMNOXGNASE"/>
</dbReference>
<evidence type="ECO:0000259" key="6">
    <source>
        <dbReference type="Pfam" id="PF01494"/>
    </source>
</evidence>
<dbReference type="OMA" id="HPMTFHR"/>
<keyword evidence="4" id="KW-0560">Oxidoreductase</keyword>
<dbReference type="Gene3D" id="3.50.50.60">
    <property type="entry name" value="FAD/NAD(P)-binding domain"/>
    <property type="match status" value="1"/>
</dbReference>
<keyword evidence="8" id="KW-1185">Reference proteome</keyword>
<dbReference type="HOGENOM" id="CLU_009665_3_2_1"/>
<dbReference type="PANTHER" id="PTHR47178">
    <property type="entry name" value="MONOOXYGENASE, FAD-BINDING"/>
    <property type="match status" value="1"/>
</dbReference>
<dbReference type="InterPro" id="IPR036188">
    <property type="entry name" value="FAD/NAD-bd_sf"/>
</dbReference>
<evidence type="ECO:0000256" key="3">
    <source>
        <dbReference type="ARBA" id="ARBA00022827"/>
    </source>
</evidence>
<dbReference type="GO" id="GO:0071949">
    <property type="term" value="F:FAD binding"/>
    <property type="evidence" value="ECO:0007669"/>
    <property type="project" value="InterPro"/>
</dbReference>
<protein>
    <recommendedName>
        <fullName evidence="6">FAD-binding domain-containing protein</fullName>
    </recommendedName>
</protein>
<name>N1PJX9_DOTSN</name>
<evidence type="ECO:0000256" key="5">
    <source>
        <dbReference type="ARBA" id="ARBA00023033"/>
    </source>
</evidence>
<dbReference type="eggNOG" id="KOG2614">
    <property type="taxonomic scope" value="Eukaryota"/>
</dbReference>
<dbReference type="Proteomes" id="UP000016933">
    <property type="component" value="Unassembled WGS sequence"/>
</dbReference>
<gene>
    <name evidence="7" type="ORF">DOTSEDRAFT_90008</name>
</gene>
<reference evidence="7 8" key="2">
    <citation type="journal article" date="2012" name="PLoS Pathog.">
        <title>Diverse lifestyles and strategies of plant pathogenesis encoded in the genomes of eighteen Dothideomycetes fungi.</title>
        <authorList>
            <person name="Ohm R.A."/>
            <person name="Feau N."/>
            <person name="Henrissat B."/>
            <person name="Schoch C.L."/>
            <person name="Horwitz B.A."/>
            <person name="Barry K.W."/>
            <person name="Condon B.J."/>
            <person name="Copeland A.C."/>
            <person name="Dhillon B."/>
            <person name="Glaser F."/>
            <person name="Hesse C.N."/>
            <person name="Kosti I."/>
            <person name="LaButti K."/>
            <person name="Lindquist E.A."/>
            <person name="Lucas S."/>
            <person name="Salamov A.A."/>
            <person name="Bradshaw R.E."/>
            <person name="Ciuffetti L."/>
            <person name="Hamelin R.C."/>
            <person name="Kema G.H.J."/>
            <person name="Lawrence C."/>
            <person name="Scott J.A."/>
            <person name="Spatafora J.W."/>
            <person name="Turgeon B.G."/>
            <person name="de Wit P.J.G.M."/>
            <person name="Zhong S."/>
            <person name="Goodwin S.B."/>
            <person name="Grigoriev I.V."/>
        </authorList>
    </citation>
    <scope>NUCLEOTIDE SEQUENCE [LARGE SCALE GENOMIC DNA]</scope>
    <source>
        <strain evidence="8">NZE10 / CBS 128990</strain>
    </source>
</reference>
<dbReference type="OrthoDB" id="47494at2759"/>
<proteinExistence type="predicted"/>
<keyword evidence="2" id="KW-0285">Flavoprotein</keyword>
<dbReference type="PANTHER" id="PTHR47178:SF3">
    <property type="entry name" value="FAD-BINDING DOMAIN-CONTAINING PROTEIN"/>
    <property type="match status" value="1"/>
</dbReference>
<feature type="domain" description="FAD-binding" evidence="6">
    <location>
        <begin position="325"/>
        <end position="388"/>
    </location>
</feature>
<dbReference type="InterPro" id="IPR002938">
    <property type="entry name" value="FAD-bd"/>
</dbReference>
<accession>N1PJX9</accession>
<dbReference type="STRING" id="675120.N1PJX9"/>
<evidence type="ECO:0000256" key="2">
    <source>
        <dbReference type="ARBA" id="ARBA00022630"/>
    </source>
</evidence>
<comment type="cofactor">
    <cofactor evidence="1">
        <name>FAD</name>
        <dbReference type="ChEBI" id="CHEBI:57692"/>
    </cofactor>
</comment>
<keyword evidence="5" id="KW-0503">Monooxygenase</keyword>
<dbReference type="EMBL" id="KB446541">
    <property type="protein sequence ID" value="EME42687.1"/>
    <property type="molecule type" value="Genomic_DNA"/>
</dbReference>
<keyword evidence="3" id="KW-0274">FAD</keyword>